<gene>
    <name evidence="1" type="ORF">AB8Z38_15570</name>
</gene>
<reference evidence="1" key="1">
    <citation type="submission" date="2024-08" db="EMBL/GenBank/DDBJ databases">
        <authorList>
            <person name="Chaddad Z."/>
            <person name="Lamrabet M."/>
            <person name="Bouhnik O."/>
            <person name="Alami S."/>
            <person name="Wipf D."/>
            <person name="Courty P.E."/>
            <person name="Missbah El Idrissi M."/>
        </authorList>
    </citation>
    <scope>NUCLEOTIDE SEQUENCE</scope>
    <source>
        <strain evidence="1">LLZ17</strain>
    </source>
</reference>
<name>A0AB39XWM2_9BRAD</name>
<dbReference type="AlphaFoldDB" id="A0AB39XWM2"/>
<protein>
    <submittedName>
        <fullName evidence="1">Uncharacterized protein</fullName>
    </submittedName>
</protein>
<accession>A0AB39XWM2</accession>
<sequence length="130" mass="14010">MSASFAQRILPSSLSLKRAPTAILSILTSSMVAPRKETDRKKNVGDRRAATAKISYQSRSCVPTSGDQRICMREASVNRLVPECPHPHRFANLSPAATAHAGTCFLPPGVIIGLPLRVSVSKNSLVLFAR</sequence>
<proteinExistence type="predicted"/>
<dbReference type="RefSeq" id="WP_369725974.1">
    <property type="nucleotide sequence ID" value="NZ_CP165734.1"/>
</dbReference>
<organism evidence="1">
    <name type="scientific">Bradyrhizobium sp. LLZ17</name>
    <dbReference type="NCBI Taxonomy" id="3239388"/>
    <lineage>
        <taxon>Bacteria</taxon>
        <taxon>Pseudomonadati</taxon>
        <taxon>Pseudomonadota</taxon>
        <taxon>Alphaproteobacteria</taxon>
        <taxon>Hyphomicrobiales</taxon>
        <taxon>Nitrobacteraceae</taxon>
        <taxon>Bradyrhizobium</taxon>
    </lineage>
</organism>
<evidence type="ECO:0000313" key="1">
    <source>
        <dbReference type="EMBL" id="XDV60622.1"/>
    </source>
</evidence>
<dbReference type="EMBL" id="CP165734">
    <property type="protein sequence ID" value="XDV60622.1"/>
    <property type="molecule type" value="Genomic_DNA"/>
</dbReference>